<evidence type="ECO:0000313" key="3">
    <source>
        <dbReference type="Proteomes" id="UP000507470"/>
    </source>
</evidence>
<dbReference type="AlphaFoldDB" id="A0A6J8E304"/>
<dbReference type="SUPFAM" id="SSF48403">
    <property type="entry name" value="Ankyrin repeat"/>
    <property type="match status" value="1"/>
</dbReference>
<organism evidence="2 3">
    <name type="scientific">Mytilus coruscus</name>
    <name type="common">Sea mussel</name>
    <dbReference type="NCBI Taxonomy" id="42192"/>
    <lineage>
        <taxon>Eukaryota</taxon>
        <taxon>Metazoa</taxon>
        <taxon>Spiralia</taxon>
        <taxon>Lophotrochozoa</taxon>
        <taxon>Mollusca</taxon>
        <taxon>Bivalvia</taxon>
        <taxon>Autobranchia</taxon>
        <taxon>Pteriomorphia</taxon>
        <taxon>Mytilida</taxon>
        <taxon>Mytiloidea</taxon>
        <taxon>Mytilidae</taxon>
        <taxon>Mytilinae</taxon>
        <taxon>Mytilus</taxon>
    </lineage>
</organism>
<dbReference type="InterPro" id="IPR036770">
    <property type="entry name" value="Ankyrin_rpt-contain_sf"/>
</dbReference>
<dbReference type="Pfam" id="PF12796">
    <property type="entry name" value="Ank_2"/>
    <property type="match status" value="1"/>
</dbReference>
<name>A0A6J8E304_MYTCO</name>
<gene>
    <name evidence="2" type="ORF">MCOR_46731</name>
</gene>
<proteinExistence type="predicted"/>
<protein>
    <submittedName>
        <fullName evidence="2">Uncharacterized protein</fullName>
    </submittedName>
</protein>
<accession>A0A6J8E304</accession>
<reference evidence="2 3" key="1">
    <citation type="submission" date="2020-06" db="EMBL/GenBank/DDBJ databases">
        <authorList>
            <person name="Li R."/>
            <person name="Bekaert M."/>
        </authorList>
    </citation>
    <scope>NUCLEOTIDE SEQUENCE [LARGE SCALE GENOMIC DNA]</scope>
    <source>
        <strain evidence="3">wild</strain>
    </source>
</reference>
<evidence type="ECO:0000313" key="2">
    <source>
        <dbReference type="EMBL" id="CAC5413875.1"/>
    </source>
</evidence>
<dbReference type="InterPro" id="IPR002110">
    <property type="entry name" value="Ankyrin_rpt"/>
</dbReference>
<keyword evidence="1" id="KW-0472">Membrane</keyword>
<dbReference type="OrthoDB" id="9995210at2759"/>
<keyword evidence="3" id="KW-1185">Reference proteome</keyword>
<dbReference type="Gene3D" id="1.25.40.20">
    <property type="entry name" value="Ankyrin repeat-containing domain"/>
    <property type="match status" value="1"/>
</dbReference>
<dbReference type="EMBL" id="CACVKT020008263">
    <property type="protein sequence ID" value="CAC5413875.1"/>
    <property type="molecule type" value="Genomic_DNA"/>
</dbReference>
<sequence>MMTFIFETTIKGYATSEKSRIKALKCNDLFSAIGKRDKIGWSPLHLASILCNFEAVDFLINKDATDCTGYLDGKTPLHFSCIERLSGSSLQYEHCLKKPTCTQYTKSQMLSTVLRHQPTEDNTNDITNCKDLATSIRDVRNKVVNRWLYTNEVIMENDIHFEQDKENNWTPSINNFSVYQVFMKEIPKDMKNWRPSVFALIYVTCMNILFLFFPL</sequence>
<keyword evidence="1" id="KW-0812">Transmembrane</keyword>
<keyword evidence="1" id="KW-1133">Transmembrane helix</keyword>
<feature type="transmembrane region" description="Helical" evidence="1">
    <location>
        <begin position="193"/>
        <end position="213"/>
    </location>
</feature>
<dbReference type="Proteomes" id="UP000507470">
    <property type="component" value="Unassembled WGS sequence"/>
</dbReference>
<evidence type="ECO:0000256" key="1">
    <source>
        <dbReference type="SAM" id="Phobius"/>
    </source>
</evidence>